<dbReference type="PANTHER" id="PTHR34129:SF1">
    <property type="entry name" value="DUF952 DOMAIN-CONTAINING PROTEIN"/>
    <property type="match status" value="1"/>
</dbReference>
<evidence type="ECO:0000313" key="2">
    <source>
        <dbReference type="Proteomes" id="UP000800097"/>
    </source>
</evidence>
<reference evidence="1" key="1">
    <citation type="journal article" date="2020" name="Stud. Mycol.">
        <title>101 Dothideomycetes genomes: a test case for predicting lifestyles and emergence of pathogens.</title>
        <authorList>
            <person name="Haridas S."/>
            <person name="Albert R."/>
            <person name="Binder M."/>
            <person name="Bloem J."/>
            <person name="Labutti K."/>
            <person name="Salamov A."/>
            <person name="Andreopoulos B."/>
            <person name="Baker S."/>
            <person name="Barry K."/>
            <person name="Bills G."/>
            <person name="Bluhm B."/>
            <person name="Cannon C."/>
            <person name="Castanera R."/>
            <person name="Culley D."/>
            <person name="Daum C."/>
            <person name="Ezra D."/>
            <person name="Gonzalez J."/>
            <person name="Henrissat B."/>
            <person name="Kuo A."/>
            <person name="Liang C."/>
            <person name="Lipzen A."/>
            <person name="Lutzoni F."/>
            <person name="Magnuson J."/>
            <person name="Mondo S."/>
            <person name="Nolan M."/>
            <person name="Ohm R."/>
            <person name="Pangilinan J."/>
            <person name="Park H.-J."/>
            <person name="Ramirez L."/>
            <person name="Alfaro M."/>
            <person name="Sun H."/>
            <person name="Tritt A."/>
            <person name="Yoshinaga Y."/>
            <person name="Zwiers L.-H."/>
            <person name="Turgeon B."/>
            <person name="Goodwin S."/>
            <person name="Spatafora J."/>
            <person name="Crous P."/>
            <person name="Grigoriev I."/>
        </authorList>
    </citation>
    <scope>NUCLEOTIDE SEQUENCE</scope>
    <source>
        <strain evidence="1">CBS 379.55</strain>
    </source>
</reference>
<protein>
    <submittedName>
        <fullName evidence="1">Uncharacterized protein</fullName>
    </submittedName>
</protein>
<organism evidence="1 2">
    <name type="scientific">Westerdykella ornata</name>
    <dbReference type="NCBI Taxonomy" id="318751"/>
    <lineage>
        <taxon>Eukaryota</taxon>
        <taxon>Fungi</taxon>
        <taxon>Dikarya</taxon>
        <taxon>Ascomycota</taxon>
        <taxon>Pezizomycotina</taxon>
        <taxon>Dothideomycetes</taxon>
        <taxon>Pleosporomycetidae</taxon>
        <taxon>Pleosporales</taxon>
        <taxon>Sporormiaceae</taxon>
        <taxon>Westerdykella</taxon>
    </lineage>
</organism>
<dbReference type="GeneID" id="54553166"/>
<dbReference type="OrthoDB" id="3335358at2759"/>
<accession>A0A6A6J7J1</accession>
<name>A0A6A6J7J1_WESOR</name>
<dbReference type="SUPFAM" id="SSF56399">
    <property type="entry name" value="ADP-ribosylation"/>
    <property type="match status" value="1"/>
</dbReference>
<dbReference type="RefSeq" id="XP_033649911.1">
    <property type="nucleotide sequence ID" value="XM_033799991.1"/>
</dbReference>
<dbReference type="AlphaFoldDB" id="A0A6A6J7J1"/>
<sequence>MPPPSPLPTHLYKILPTAPPSPSPSLLPSSLPLSPLDLSSNYIHLSTAHQVPHVLSRFFPSTPHIWLLVLRYADLADRGLDGEGKEGQGTLKWEEGEPGEWFPHYYGASLGKGNVLEVKEVVMRQKDNGEGEGGWEETFKGEEVKLEW</sequence>
<evidence type="ECO:0000313" key="1">
    <source>
        <dbReference type="EMBL" id="KAF2272372.1"/>
    </source>
</evidence>
<dbReference type="EMBL" id="ML986522">
    <property type="protein sequence ID" value="KAF2272372.1"/>
    <property type="molecule type" value="Genomic_DNA"/>
</dbReference>
<keyword evidence="2" id="KW-1185">Reference proteome</keyword>
<dbReference type="InterPro" id="IPR009297">
    <property type="entry name" value="DUF952"/>
</dbReference>
<dbReference type="Pfam" id="PF06108">
    <property type="entry name" value="DUF952"/>
    <property type="match status" value="1"/>
</dbReference>
<dbReference type="Proteomes" id="UP000800097">
    <property type="component" value="Unassembled WGS sequence"/>
</dbReference>
<dbReference type="PANTHER" id="PTHR34129">
    <property type="entry name" value="BLR1139 PROTEIN"/>
    <property type="match status" value="1"/>
</dbReference>
<dbReference type="Gene3D" id="3.20.170.20">
    <property type="entry name" value="Protein of unknown function DUF952"/>
    <property type="match status" value="1"/>
</dbReference>
<proteinExistence type="predicted"/>
<gene>
    <name evidence="1" type="ORF">EI97DRAFT_445826</name>
</gene>